<dbReference type="Proteomes" id="UP000020766">
    <property type="component" value="Unassembled WGS sequence"/>
</dbReference>
<accession>A0A014MDH3</accession>
<dbReference type="GO" id="GO:0047661">
    <property type="term" value="F:amino-acid racemase activity"/>
    <property type="evidence" value="ECO:0007669"/>
    <property type="project" value="InterPro"/>
</dbReference>
<dbReference type="RefSeq" id="WP_043384008.1">
    <property type="nucleotide sequence ID" value="NZ_JBOK01000012.1"/>
</dbReference>
<dbReference type="Gene3D" id="3.40.50.12500">
    <property type="match status" value="1"/>
</dbReference>
<dbReference type="InterPro" id="IPR015942">
    <property type="entry name" value="Asp/Glu/hydantoin_racemase"/>
</dbReference>
<dbReference type="PANTHER" id="PTHR28047">
    <property type="entry name" value="PROTEIN DCG1"/>
    <property type="match status" value="1"/>
</dbReference>
<keyword evidence="3" id="KW-1185">Reference proteome</keyword>
<evidence type="ECO:0000313" key="3">
    <source>
        <dbReference type="Proteomes" id="UP000020766"/>
    </source>
</evidence>
<comment type="caution">
    <text evidence="2">The sequence shown here is derived from an EMBL/GenBank/DDBJ whole genome shotgun (WGS) entry which is preliminary data.</text>
</comment>
<protein>
    <submittedName>
        <fullName evidence="2">Asp/Glu racemase</fullName>
    </submittedName>
</protein>
<evidence type="ECO:0000256" key="1">
    <source>
        <dbReference type="ARBA" id="ARBA00038414"/>
    </source>
</evidence>
<name>A0A014MDH3_9BURK</name>
<dbReference type="InterPro" id="IPR052186">
    <property type="entry name" value="Hydantoin_racemase-like"/>
</dbReference>
<dbReference type="EMBL" id="JBOK01000012">
    <property type="protein sequence ID" value="EXU79786.1"/>
    <property type="molecule type" value="Genomic_DNA"/>
</dbReference>
<sequence>MPATHHVLIINPNTSRSVTERLVSQLSPGLPEVQLHGATAQFGAAYIADEYSYCVAGHAVLDAWERAQPLAPPGGYHAVLVGCFGDPGLPALDEVAGIPVLGLAQAAVQALARQGWQRVAVVTGGEKWQPMLERWSRAAGHDGPGAALQIVQVRTLAATGLQMMQSPDRTAQALAQASAESLQGTGAQAVLLGGAGLAGMGERVRTITGLPVWDCVEAAQQSLQHTLATAGRRAAVA</sequence>
<dbReference type="PANTHER" id="PTHR28047:SF5">
    <property type="entry name" value="PROTEIN DCG1"/>
    <property type="match status" value="1"/>
</dbReference>
<dbReference type="InterPro" id="IPR053714">
    <property type="entry name" value="Iso_Racemase_Enz_sf"/>
</dbReference>
<organism evidence="2 3">
    <name type="scientific">Comamonas aquatica DA1877</name>
    <dbReference type="NCBI Taxonomy" id="1457173"/>
    <lineage>
        <taxon>Bacteria</taxon>
        <taxon>Pseudomonadati</taxon>
        <taxon>Pseudomonadota</taxon>
        <taxon>Betaproteobacteria</taxon>
        <taxon>Burkholderiales</taxon>
        <taxon>Comamonadaceae</taxon>
        <taxon>Comamonas</taxon>
    </lineage>
</organism>
<dbReference type="AlphaFoldDB" id="A0A014MDH3"/>
<dbReference type="Pfam" id="PF01177">
    <property type="entry name" value="Asp_Glu_race"/>
    <property type="match status" value="1"/>
</dbReference>
<gene>
    <name evidence="2" type="ORF">AX13_02710</name>
</gene>
<proteinExistence type="inferred from homology"/>
<comment type="similarity">
    <text evidence="1">Belongs to the HyuE racemase family.</text>
</comment>
<evidence type="ECO:0000313" key="2">
    <source>
        <dbReference type="EMBL" id="EXU79786.1"/>
    </source>
</evidence>
<reference evidence="2 3" key="1">
    <citation type="submission" date="2014-01" db="EMBL/GenBank/DDBJ databases">
        <title>Interspecies Systems Biology Uncovers Metabolites Affecting C. elegans Gene Expression and Life History Traits.</title>
        <authorList>
            <person name="Watson E."/>
            <person name="Macneil L.T."/>
            <person name="Ritter A.D."/>
            <person name="Yilmaz L.S."/>
            <person name="Rosebrock A.P."/>
            <person name="Caudy A.A."/>
            <person name="Walhout A.J."/>
        </authorList>
    </citation>
    <scope>NUCLEOTIDE SEQUENCE [LARGE SCALE GENOMIC DNA]</scope>
    <source>
        <strain evidence="2 3">DA1877</strain>
    </source>
</reference>
<dbReference type="PATRIC" id="fig|1457173.3.peg.2212"/>